<organism evidence="2 3">
    <name type="scientific">Suillus placidus</name>
    <dbReference type="NCBI Taxonomy" id="48579"/>
    <lineage>
        <taxon>Eukaryota</taxon>
        <taxon>Fungi</taxon>
        <taxon>Dikarya</taxon>
        <taxon>Basidiomycota</taxon>
        <taxon>Agaricomycotina</taxon>
        <taxon>Agaricomycetes</taxon>
        <taxon>Agaricomycetidae</taxon>
        <taxon>Boletales</taxon>
        <taxon>Suillineae</taxon>
        <taxon>Suillaceae</taxon>
        <taxon>Suillus</taxon>
    </lineage>
</organism>
<feature type="domain" description="Helicase C-terminal" evidence="1">
    <location>
        <begin position="44"/>
        <end position="139"/>
    </location>
</feature>
<evidence type="ECO:0000259" key="1">
    <source>
        <dbReference type="Pfam" id="PF00271"/>
    </source>
</evidence>
<dbReference type="InterPro" id="IPR027417">
    <property type="entry name" value="P-loop_NTPase"/>
</dbReference>
<dbReference type="SUPFAM" id="SSF52540">
    <property type="entry name" value="P-loop containing nucleoside triphosphate hydrolases"/>
    <property type="match status" value="1"/>
</dbReference>
<dbReference type="OrthoDB" id="2683572at2759"/>
<comment type="caution">
    <text evidence="2">The sequence shown here is derived from an EMBL/GenBank/DDBJ whole genome shotgun (WGS) entry which is preliminary data.</text>
</comment>
<evidence type="ECO:0000313" key="2">
    <source>
        <dbReference type="EMBL" id="KAG1778643.1"/>
    </source>
</evidence>
<dbReference type="GO" id="GO:0016787">
    <property type="term" value="F:hydrolase activity"/>
    <property type="evidence" value="ECO:0007669"/>
    <property type="project" value="UniProtKB-KW"/>
</dbReference>
<protein>
    <submittedName>
        <fullName evidence="2">P-loop containing nucleoside triphosphate hydrolase protein</fullName>
    </submittedName>
</protein>
<dbReference type="InterPro" id="IPR001650">
    <property type="entry name" value="Helicase_C-like"/>
</dbReference>
<dbReference type="Pfam" id="PF00271">
    <property type="entry name" value="Helicase_C"/>
    <property type="match status" value="1"/>
</dbReference>
<keyword evidence="2" id="KW-0378">Hydrolase</keyword>
<accession>A0A9P6ZXP0</accession>
<evidence type="ECO:0000313" key="3">
    <source>
        <dbReference type="Proteomes" id="UP000714275"/>
    </source>
</evidence>
<dbReference type="AlphaFoldDB" id="A0A9P6ZXP0"/>
<feature type="non-terminal residue" evidence="2">
    <location>
        <position position="1"/>
    </location>
</feature>
<proteinExistence type="predicted"/>
<reference evidence="2" key="1">
    <citation type="journal article" date="2020" name="New Phytol.">
        <title>Comparative genomics reveals dynamic genome evolution in host specialist ectomycorrhizal fungi.</title>
        <authorList>
            <person name="Lofgren L.A."/>
            <person name="Nguyen N.H."/>
            <person name="Vilgalys R."/>
            <person name="Ruytinx J."/>
            <person name="Liao H.L."/>
            <person name="Branco S."/>
            <person name="Kuo A."/>
            <person name="LaButti K."/>
            <person name="Lipzen A."/>
            <person name="Andreopoulos W."/>
            <person name="Pangilinan J."/>
            <person name="Riley R."/>
            <person name="Hundley H."/>
            <person name="Na H."/>
            <person name="Barry K."/>
            <person name="Grigoriev I.V."/>
            <person name="Stajich J.E."/>
            <person name="Kennedy P.G."/>
        </authorList>
    </citation>
    <scope>NUCLEOTIDE SEQUENCE</scope>
    <source>
        <strain evidence="2">DOB743</strain>
    </source>
</reference>
<name>A0A9P6ZXP0_9AGAM</name>
<dbReference type="EMBL" id="JABBWD010000015">
    <property type="protein sequence ID" value="KAG1778643.1"/>
    <property type="molecule type" value="Genomic_DNA"/>
</dbReference>
<dbReference type="Proteomes" id="UP000714275">
    <property type="component" value="Unassembled WGS sequence"/>
</dbReference>
<dbReference type="Gene3D" id="3.40.50.300">
    <property type="entry name" value="P-loop containing nucleotide triphosphate hydrolases"/>
    <property type="match status" value="1"/>
</dbReference>
<keyword evidence="3" id="KW-1185">Reference proteome</keyword>
<gene>
    <name evidence="2" type="ORF">EV702DRAFT_967914</name>
</gene>
<sequence>KLDVLAQVICWHQGLDNRPPLHVVDDRLTVSSTNPDVTTSIADSTPCDNIIVYCTFPSSYTQVLKVLELNSVRTLQIHGKLSMSTRTNFLSQFKNSGHDGPYVLIMSNIGLMCLNLPCTNILIIVDSLWSATNEGQLIGCIYCPPQPKTIHIYQIVAADTQDVFLNNISFSKAAILDAFMGATPSLHT</sequence>